<reference evidence="2 3" key="1">
    <citation type="submission" date="2023-01" db="EMBL/GenBank/DDBJ databases">
        <title>Analysis of 21 Apiospora genomes using comparative genomics revels a genus with tremendous synthesis potential of carbohydrate active enzymes and secondary metabolites.</title>
        <authorList>
            <person name="Sorensen T."/>
        </authorList>
    </citation>
    <scope>NUCLEOTIDE SEQUENCE [LARGE SCALE GENOMIC DNA]</scope>
    <source>
        <strain evidence="2 3">CBS 135458</strain>
    </source>
</reference>
<evidence type="ECO:0000313" key="3">
    <source>
        <dbReference type="Proteomes" id="UP001480595"/>
    </source>
</evidence>
<name>A0ABR1WSJ5_9PEZI</name>
<dbReference type="Pfam" id="PF20150">
    <property type="entry name" value="2EXR"/>
    <property type="match status" value="1"/>
</dbReference>
<protein>
    <recommendedName>
        <fullName evidence="1">2EXR domain-containing protein</fullName>
    </recommendedName>
</protein>
<accession>A0ABR1WSJ5</accession>
<evidence type="ECO:0000313" key="2">
    <source>
        <dbReference type="EMBL" id="KAK8086122.1"/>
    </source>
</evidence>
<organism evidence="2 3">
    <name type="scientific">Apiospora phragmitis</name>
    <dbReference type="NCBI Taxonomy" id="2905665"/>
    <lineage>
        <taxon>Eukaryota</taxon>
        <taxon>Fungi</taxon>
        <taxon>Dikarya</taxon>
        <taxon>Ascomycota</taxon>
        <taxon>Pezizomycotina</taxon>
        <taxon>Sordariomycetes</taxon>
        <taxon>Xylariomycetidae</taxon>
        <taxon>Amphisphaeriales</taxon>
        <taxon>Apiosporaceae</taxon>
        <taxon>Apiospora</taxon>
    </lineage>
</organism>
<dbReference type="InterPro" id="IPR045518">
    <property type="entry name" value="2EXR"/>
</dbReference>
<keyword evidence="3" id="KW-1185">Reference proteome</keyword>
<dbReference type="RefSeq" id="XP_066720646.1">
    <property type="nucleotide sequence ID" value="XM_066852505.1"/>
</dbReference>
<dbReference type="Proteomes" id="UP001480595">
    <property type="component" value="Unassembled WGS sequence"/>
</dbReference>
<comment type="caution">
    <text evidence="2">The sequence shown here is derived from an EMBL/GenBank/DDBJ whole genome shotgun (WGS) entry which is preliminary data.</text>
</comment>
<dbReference type="GeneID" id="92085568"/>
<evidence type="ECO:0000259" key="1">
    <source>
        <dbReference type="Pfam" id="PF20150"/>
    </source>
</evidence>
<gene>
    <name evidence="2" type="ORF">PG994_001096</name>
</gene>
<sequence>MLAGLPPEIRFNIYDLTWKNRTHKFSCRGPSLVFIRHMDLSPPKIASVCREMRDYARQKYQIFPLAYRKRDFNLIKLMIGRRILPIAAMHNLILDQLHTNATAKRLPAWFSTSYDSIEVQLGSSSYVGEILREAIDFDESNRLLISMWPTHSGMEHLPSRTIDQPETEFYRLLKTKRDEALILPGDELLAIAFILPG</sequence>
<feature type="domain" description="2EXR" evidence="1">
    <location>
        <begin position="5"/>
        <end position="67"/>
    </location>
</feature>
<dbReference type="EMBL" id="JAQQWL010000002">
    <property type="protein sequence ID" value="KAK8086122.1"/>
    <property type="molecule type" value="Genomic_DNA"/>
</dbReference>
<proteinExistence type="predicted"/>